<dbReference type="InterPro" id="IPR050465">
    <property type="entry name" value="UPF0194_transport"/>
</dbReference>
<evidence type="ECO:0000313" key="5">
    <source>
        <dbReference type="EMBL" id="PZE18085.1"/>
    </source>
</evidence>
<comment type="caution">
    <text evidence="5">The sequence shown here is derived from an EMBL/GenBank/DDBJ whole genome shotgun (WGS) entry which is preliminary data.</text>
</comment>
<dbReference type="PANTHER" id="PTHR32347:SF23">
    <property type="entry name" value="BLL5650 PROTEIN"/>
    <property type="match status" value="1"/>
</dbReference>
<dbReference type="InterPro" id="IPR011053">
    <property type="entry name" value="Single_hybrid_motif"/>
</dbReference>
<organism evidence="5 6">
    <name type="scientific">Putridiphycobacter roseus</name>
    <dbReference type="NCBI Taxonomy" id="2219161"/>
    <lineage>
        <taxon>Bacteria</taxon>
        <taxon>Pseudomonadati</taxon>
        <taxon>Bacteroidota</taxon>
        <taxon>Flavobacteriia</taxon>
        <taxon>Flavobacteriales</taxon>
        <taxon>Crocinitomicaceae</taxon>
        <taxon>Putridiphycobacter</taxon>
    </lineage>
</organism>
<evidence type="ECO:0000256" key="1">
    <source>
        <dbReference type="ARBA" id="ARBA00004196"/>
    </source>
</evidence>
<feature type="transmembrane region" description="Helical" evidence="4">
    <location>
        <begin position="32"/>
        <end position="52"/>
    </location>
</feature>
<dbReference type="OrthoDB" id="9760528at2"/>
<keyword evidence="4" id="KW-0472">Membrane</keyword>
<dbReference type="GO" id="GO:0030313">
    <property type="term" value="C:cell envelope"/>
    <property type="evidence" value="ECO:0007669"/>
    <property type="project" value="UniProtKB-SubCell"/>
</dbReference>
<keyword evidence="6" id="KW-1185">Reference proteome</keyword>
<dbReference type="Gene3D" id="2.40.50.100">
    <property type="match status" value="1"/>
</dbReference>
<dbReference type="RefSeq" id="WP_111062238.1">
    <property type="nucleotide sequence ID" value="NZ_JBHUCU010000002.1"/>
</dbReference>
<dbReference type="EMBL" id="QKSB01000002">
    <property type="protein sequence ID" value="PZE18085.1"/>
    <property type="molecule type" value="Genomic_DNA"/>
</dbReference>
<keyword evidence="2 3" id="KW-0175">Coiled coil</keyword>
<proteinExistence type="predicted"/>
<sequence length="448" mass="50677">MLNISNNSVSKAENFKHLHVLKRVESKRSKRLVKRVSLVVLLLLIIIAFLPWTQNIRTNGKVTTLKPDQRPQSINTVIAGRIEKWYVQEGDLVKKGDTIAFISEVKDNYFDPLLLPRTQDQLTLKESTTDAYDKKASALNQQVMALGSQLNLKLQQAKNKLLQAELKVERDSIAYVVAQMNFKTATNQAGRTDSLFFDGLKSKTDAENRGVKAQQAKSYEMEAKNKWLTSKNEQINSQVEIRNITAKYDTDVAKIQADIFTALSSKYDSESMVAKLENQYANYALRQGMYYILAPQDAYIAKLVTNGLGEVVKEGSPVVHIVPTNYELAVELFVAPIDLPLLKINQEVRIIFDGWPAIVFSGWPNANYGTYSGVVYGIDMYLGLNGKYRVLVKPNPNAAPWPKALRYGGGTNNMILLEDVFIFYEIWRKINGFPPNFYTQENTQKSKK</sequence>
<evidence type="ECO:0000256" key="4">
    <source>
        <dbReference type="SAM" id="Phobius"/>
    </source>
</evidence>
<evidence type="ECO:0000313" key="6">
    <source>
        <dbReference type="Proteomes" id="UP000249248"/>
    </source>
</evidence>
<accession>A0A2W1NF33</accession>
<dbReference type="AlphaFoldDB" id="A0A2W1NF33"/>
<dbReference type="Proteomes" id="UP000249248">
    <property type="component" value="Unassembled WGS sequence"/>
</dbReference>
<name>A0A2W1NF33_9FLAO</name>
<protein>
    <submittedName>
        <fullName evidence="5">Biotin attachment protein</fullName>
    </submittedName>
</protein>
<keyword evidence="4" id="KW-1133">Transmembrane helix</keyword>
<evidence type="ECO:0000256" key="2">
    <source>
        <dbReference type="ARBA" id="ARBA00023054"/>
    </source>
</evidence>
<reference evidence="5 6" key="1">
    <citation type="submission" date="2018-06" db="EMBL/GenBank/DDBJ databases">
        <title>The draft genome sequence of Crocinitomix sp. SM1701.</title>
        <authorList>
            <person name="Zhang X."/>
        </authorList>
    </citation>
    <scope>NUCLEOTIDE SEQUENCE [LARGE SCALE GENOMIC DNA]</scope>
    <source>
        <strain evidence="5 6">SM1701</strain>
    </source>
</reference>
<dbReference type="PANTHER" id="PTHR32347">
    <property type="entry name" value="EFFLUX SYSTEM COMPONENT YKNX-RELATED"/>
    <property type="match status" value="1"/>
</dbReference>
<feature type="coiled-coil region" evidence="3">
    <location>
        <begin position="147"/>
        <end position="174"/>
    </location>
</feature>
<evidence type="ECO:0000256" key="3">
    <source>
        <dbReference type="SAM" id="Coils"/>
    </source>
</evidence>
<comment type="subcellular location">
    <subcellularLocation>
        <location evidence="1">Cell envelope</location>
    </subcellularLocation>
</comment>
<dbReference type="SUPFAM" id="SSF51230">
    <property type="entry name" value="Single hybrid motif"/>
    <property type="match status" value="1"/>
</dbReference>
<gene>
    <name evidence="5" type="ORF">DNU06_05575</name>
</gene>
<keyword evidence="4" id="KW-0812">Transmembrane</keyword>